<dbReference type="PANTHER" id="PTHR23063:SF52">
    <property type="entry name" value="LYSOPHOSPHATIDYLCHOLINE ACYLTRANSFERASE"/>
    <property type="match status" value="1"/>
</dbReference>
<accession>A0ABQ9XD11</accession>
<dbReference type="Pfam" id="PF01553">
    <property type="entry name" value="Acyltransferase"/>
    <property type="match status" value="1"/>
</dbReference>
<organism evidence="10 11">
    <name type="scientific">Blattamonas nauphoetae</name>
    <dbReference type="NCBI Taxonomy" id="2049346"/>
    <lineage>
        <taxon>Eukaryota</taxon>
        <taxon>Metamonada</taxon>
        <taxon>Preaxostyla</taxon>
        <taxon>Oxymonadida</taxon>
        <taxon>Blattamonas</taxon>
    </lineage>
</organism>
<dbReference type="Proteomes" id="UP001281761">
    <property type="component" value="Unassembled WGS sequence"/>
</dbReference>
<comment type="caution">
    <text evidence="10">The sequence shown here is derived from an EMBL/GenBank/DDBJ whole genome shotgun (WGS) entry which is preliminary data.</text>
</comment>
<feature type="domain" description="Phospholipid/glycerol acyltransferase" evidence="9">
    <location>
        <begin position="112"/>
        <end position="227"/>
    </location>
</feature>
<reference evidence="10 11" key="1">
    <citation type="journal article" date="2022" name="bioRxiv">
        <title>Genomics of Preaxostyla Flagellates Illuminates Evolutionary Transitions and the Path Towards Mitochondrial Loss.</title>
        <authorList>
            <person name="Novak L.V.F."/>
            <person name="Treitli S.C."/>
            <person name="Pyrih J."/>
            <person name="Halakuc P."/>
            <person name="Pipaliya S.V."/>
            <person name="Vacek V."/>
            <person name="Brzon O."/>
            <person name="Soukal P."/>
            <person name="Eme L."/>
            <person name="Dacks J.B."/>
            <person name="Karnkowska A."/>
            <person name="Elias M."/>
            <person name="Hampl V."/>
        </authorList>
    </citation>
    <scope>NUCLEOTIDE SEQUENCE [LARGE SCALE GENOMIC DNA]</scope>
    <source>
        <strain evidence="10">NAU3</strain>
        <tissue evidence="10">Gut</tissue>
    </source>
</reference>
<name>A0ABQ9XD11_9EUKA</name>
<evidence type="ECO:0000256" key="1">
    <source>
        <dbReference type="ARBA" id="ARBA00004370"/>
    </source>
</evidence>
<evidence type="ECO:0000313" key="10">
    <source>
        <dbReference type="EMBL" id="KAK2948115.1"/>
    </source>
</evidence>
<protein>
    <submittedName>
        <fullName evidence="10">Lysophospholipid acyltransferase LPEAT1</fullName>
    </submittedName>
</protein>
<comment type="similarity">
    <text evidence="2">Belongs to the 1-acyl-sn-glycerol-3-phosphate acyltransferase family.</text>
</comment>
<evidence type="ECO:0000256" key="5">
    <source>
        <dbReference type="ARBA" id="ARBA00022989"/>
    </source>
</evidence>
<evidence type="ECO:0000256" key="2">
    <source>
        <dbReference type="ARBA" id="ARBA00008655"/>
    </source>
</evidence>
<dbReference type="SUPFAM" id="SSF69593">
    <property type="entry name" value="Glycerol-3-phosphate (1)-acyltransferase"/>
    <property type="match status" value="1"/>
</dbReference>
<evidence type="ECO:0000256" key="7">
    <source>
        <dbReference type="ARBA" id="ARBA00023136"/>
    </source>
</evidence>
<evidence type="ECO:0000259" key="9">
    <source>
        <dbReference type="SMART" id="SM00563"/>
    </source>
</evidence>
<evidence type="ECO:0000256" key="4">
    <source>
        <dbReference type="ARBA" id="ARBA00022692"/>
    </source>
</evidence>
<dbReference type="SMART" id="SM00563">
    <property type="entry name" value="PlsC"/>
    <property type="match status" value="1"/>
</dbReference>
<evidence type="ECO:0000256" key="3">
    <source>
        <dbReference type="ARBA" id="ARBA00022679"/>
    </source>
</evidence>
<keyword evidence="11" id="KW-1185">Reference proteome</keyword>
<gene>
    <name evidence="10" type="ORF">BLNAU_16915</name>
</gene>
<sequence length="343" mass="39591">MVQIIGFPGSHHWRYTMHILWSNLGFLLHWTSPHLSGLSCLSFLLVIDVPIQKWDLPAPKWRRRLSQHLSRLMSFVTCLIFAVIPKYVDHSKKPKHDPRYHSHPPFDWSQSYTLVGNHQSIYDAVIGSGFLGNPSIMARGDFLQAPILGFILKQFRAIPANRNATHDANHKSASQLYLERKENPLPGEYAVCMFPEGTDTNGSAVTRFHKGAFLGGHPVRPFTIKYPGKRMNLAWDTINVISLIWETSCQFYNRFEMHVYDLYYPTEEERNDPELYSQNVGRFVAAQLGVPYKPECDIPHYRIAAKLWDGKMKWNEAVDKLFEINRDQHSFVPIPNSMPDEIV</sequence>
<dbReference type="GO" id="GO:0016746">
    <property type="term" value="F:acyltransferase activity"/>
    <property type="evidence" value="ECO:0007669"/>
    <property type="project" value="UniProtKB-KW"/>
</dbReference>
<proteinExistence type="inferred from homology"/>
<evidence type="ECO:0000256" key="8">
    <source>
        <dbReference type="ARBA" id="ARBA00023315"/>
    </source>
</evidence>
<comment type="subcellular location">
    <subcellularLocation>
        <location evidence="1">Membrane</location>
    </subcellularLocation>
</comment>
<dbReference type="InterPro" id="IPR002123">
    <property type="entry name" value="Plipid/glycerol_acylTrfase"/>
</dbReference>
<keyword evidence="8 10" id="KW-0012">Acyltransferase</keyword>
<dbReference type="EMBL" id="JARBJD010000183">
    <property type="protein sequence ID" value="KAK2948115.1"/>
    <property type="molecule type" value="Genomic_DNA"/>
</dbReference>
<keyword evidence="5" id="KW-1133">Transmembrane helix</keyword>
<keyword evidence="4" id="KW-0812">Transmembrane</keyword>
<evidence type="ECO:0000313" key="11">
    <source>
        <dbReference type="Proteomes" id="UP001281761"/>
    </source>
</evidence>
<keyword evidence="6" id="KW-0443">Lipid metabolism</keyword>
<evidence type="ECO:0000256" key="6">
    <source>
        <dbReference type="ARBA" id="ARBA00023098"/>
    </source>
</evidence>
<dbReference type="PANTHER" id="PTHR23063">
    <property type="entry name" value="PHOSPHOLIPID ACYLTRANSFERASE"/>
    <property type="match status" value="1"/>
</dbReference>
<keyword evidence="3 10" id="KW-0808">Transferase</keyword>
<keyword evidence="7" id="KW-0472">Membrane</keyword>